<dbReference type="GO" id="GO:0003730">
    <property type="term" value="F:mRNA 3'-UTR binding"/>
    <property type="evidence" value="ECO:0007669"/>
    <property type="project" value="TreeGrafter"/>
</dbReference>
<evidence type="ECO:0000313" key="4">
    <source>
        <dbReference type="EMBL" id="KYO03212.1"/>
    </source>
</evidence>
<dbReference type="VEuPathDB" id="PlasmoDB:PGABG01_0309000"/>
<dbReference type="Pfam" id="PF01248">
    <property type="entry name" value="Ribosomal_L7Ae"/>
    <property type="match status" value="1"/>
</dbReference>
<gene>
    <name evidence="4" type="ORF">PGSY75_0309700</name>
</gene>
<feature type="region of interest" description="Disordered" evidence="2">
    <location>
        <begin position="380"/>
        <end position="402"/>
    </location>
</feature>
<dbReference type="GO" id="GO:1990904">
    <property type="term" value="C:ribonucleoprotein complex"/>
    <property type="evidence" value="ECO:0007669"/>
    <property type="project" value="TreeGrafter"/>
</dbReference>
<dbReference type="PANTHER" id="PTHR13284">
    <property type="entry name" value="GH01354P"/>
    <property type="match status" value="1"/>
</dbReference>
<evidence type="ECO:0000259" key="3">
    <source>
        <dbReference type="Pfam" id="PF01248"/>
    </source>
</evidence>
<feature type="compositionally biased region" description="Low complexity" evidence="2">
    <location>
        <begin position="380"/>
        <end position="392"/>
    </location>
</feature>
<feature type="coiled-coil region" evidence="1">
    <location>
        <begin position="118"/>
        <end position="148"/>
    </location>
</feature>
<dbReference type="InterPro" id="IPR004038">
    <property type="entry name" value="Ribosomal_eL8/eL30/eS12/Gad45"/>
</dbReference>
<protein>
    <submittedName>
        <fullName evidence="4">Putative SECIS-binding protein 2</fullName>
    </submittedName>
</protein>
<dbReference type="Proteomes" id="UP000076004">
    <property type="component" value="Unassembled WGS sequence"/>
</dbReference>
<evidence type="ECO:0000256" key="2">
    <source>
        <dbReference type="SAM" id="MobiDB-lite"/>
    </source>
</evidence>
<dbReference type="RefSeq" id="XP_018643534.1">
    <property type="nucleotide sequence ID" value="XM_018783951.1"/>
</dbReference>
<dbReference type="AlphaFoldDB" id="A0A151LVK3"/>
<dbReference type="GeneID" id="29774572"/>
<organism evidence="4 5">
    <name type="scientific">Plasmodium gaboni</name>
    <dbReference type="NCBI Taxonomy" id="647221"/>
    <lineage>
        <taxon>Eukaryota</taxon>
        <taxon>Sar</taxon>
        <taxon>Alveolata</taxon>
        <taxon>Apicomplexa</taxon>
        <taxon>Aconoidasida</taxon>
        <taxon>Haemosporida</taxon>
        <taxon>Plasmodiidae</taxon>
        <taxon>Plasmodium</taxon>
        <taxon>Plasmodium (Laverania)</taxon>
    </lineage>
</organism>
<comment type="caution">
    <text evidence="4">The sequence shown here is derived from an EMBL/GenBank/DDBJ whole genome shotgun (WGS) entry which is preliminary data.</text>
</comment>
<name>A0A151LVK3_9APIC</name>
<reference evidence="4 5" key="1">
    <citation type="journal article" date="2016" name="Nat. Commun.">
        <title>Genomes of cryptic chimpanzee Plasmodium species reveal key evolutionary events leading to human malaria.</title>
        <authorList>
            <person name="Sundararaman S.A."/>
            <person name="Plenderleith L.J."/>
            <person name="Liu W."/>
            <person name="Loy D.E."/>
            <person name="Learn G.H."/>
            <person name="Li Y."/>
            <person name="Shaw K.S."/>
            <person name="Ayouba A."/>
            <person name="Peeters M."/>
            <person name="Speede S."/>
            <person name="Shaw G.M."/>
            <person name="Bushman F.D."/>
            <person name="Brisson D."/>
            <person name="Rayner J.C."/>
            <person name="Sharp P.M."/>
            <person name="Hahn B.H."/>
        </authorList>
    </citation>
    <scope>NUCLEOTIDE SEQUENCE [LARGE SCALE GENOMIC DNA]</scope>
    <source>
        <strain evidence="4 5">SY75</strain>
    </source>
</reference>
<dbReference type="GO" id="GO:0035368">
    <property type="term" value="F:selenocysteine insertion sequence binding"/>
    <property type="evidence" value="ECO:0007669"/>
    <property type="project" value="InterPro"/>
</dbReference>
<sequence length="571" mass="67486">MKKEIIVDVKSNPRTHTNGDKDIIIEKKKKIKKKKENVNVSINVNMNVENVKNVENIKCIKNEKYIKNIKSIKYYNDRKKEKKNYQTKNTNNNIQFGNRLVRITFSSDKQKRKEFIKKKKMNIIMKQKKKKRKEFEEKKKLINKLTNILNIEKEKGNYYFLPKCLKKKKISKLKKIIILEKKIKNDLYQELLKQKENITSMNDHQDDIYLQVIQNKIKWILKNKNKNKKYKIIKINNNNNNNNNNNKNNNNNNNNNNSNNKFASSSFKILAKTENVLNGELPDVQVNKLKNFIHTWTNKYATDLRKGKNDDTKRHIRQLISVAKKLEKYTDQNDKDNLKDKRVSSKNNFFSVEDFDKNKAVNVKEKKKNSDIIEINEHNICNHNNNNNNSNNNDDDNKNKSITNVNDMLKDEMLKNEKILNYIQVSRVEKKIYINDYVDHEITDKLNTMVKEFLKKISLSHEKLLLLKKKKRYFLGLKECYKHICIDEPKIVFIAPNIEPSLNNIFDDTLGKIISKCKEKNIPIVFALSKNLLGKCINKSRQSIICIIDNDSYIKECNDIINLANSLRLSK</sequence>
<dbReference type="PANTHER" id="PTHR13284:SF4">
    <property type="entry name" value="C2H2-TYPE DOMAIN-CONTAINING PROTEIN"/>
    <property type="match status" value="1"/>
</dbReference>
<dbReference type="SUPFAM" id="SSF55315">
    <property type="entry name" value="L30e-like"/>
    <property type="match status" value="1"/>
</dbReference>
<evidence type="ECO:0000256" key="1">
    <source>
        <dbReference type="SAM" id="Coils"/>
    </source>
</evidence>
<feature type="region of interest" description="Disordered" evidence="2">
    <location>
        <begin position="235"/>
        <end position="261"/>
    </location>
</feature>
<feature type="domain" description="Ribosomal protein eL8/eL30/eS12/Gadd45" evidence="3">
    <location>
        <begin position="461"/>
        <end position="556"/>
    </location>
</feature>
<dbReference type="EMBL" id="LVLB01000004">
    <property type="protein sequence ID" value="KYO03212.1"/>
    <property type="molecule type" value="Genomic_DNA"/>
</dbReference>
<evidence type="ECO:0000313" key="5">
    <source>
        <dbReference type="Proteomes" id="UP000076004"/>
    </source>
</evidence>
<dbReference type="KEGG" id="pgab:PGSY75_0309700"/>
<dbReference type="VEuPathDB" id="PlasmoDB:PGSY75_0309700"/>
<dbReference type="InterPro" id="IPR029064">
    <property type="entry name" value="Ribosomal_eL30-like_sf"/>
</dbReference>
<dbReference type="GO" id="GO:0043021">
    <property type="term" value="F:ribonucleoprotein complex binding"/>
    <property type="evidence" value="ECO:0007669"/>
    <property type="project" value="TreeGrafter"/>
</dbReference>
<dbReference type="InterPro" id="IPR040051">
    <property type="entry name" value="SECISBP2"/>
</dbReference>
<dbReference type="Gene3D" id="3.30.1330.30">
    <property type="match status" value="1"/>
</dbReference>
<dbReference type="GO" id="GO:0005739">
    <property type="term" value="C:mitochondrion"/>
    <property type="evidence" value="ECO:0007669"/>
    <property type="project" value="TreeGrafter"/>
</dbReference>
<proteinExistence type="predicted"/>
<keyword evidence="1" id="KW-0175">Coiled coil</keyword>
<accession>A0A151LVK3</accession>